<dbReference type="EMBL" id="LXQA010207450">
    <property type="protein sequence ID" value="MCI33786.1"/>
    <property type="molecule type" value="Genomic_DNA"/>
</dbReference>
<dbReference type="Pfam" id="PF13966">
    <property type="entry name" value="zf-RVT"/>
    <property type="match status" value="1"/>
</dbReference>
<feature type="domain" description="Reverse transcriptase zinc-binding" evidence="1">
    <location>
        <begin position="26"/>
        <end position="116"/>
    </location>
</feature>
<sequence length="123" mass="14548">MILAVPLLHMVEEDKVIWSEESDGIYSVRSGYRKLLKERNPSHRPREEDAWGALWKAQAPPKTKHLLWRICKECLPTRTRLRNRYVQCPVDCPLCLSEPEEDWHMFFECEGSKDAWNIMGLNH</sequence>
<protein>
    <submittedName>
        <fullName evidence="2">Ribonuclease H protein</fullName>
    </submittedName>
</protein>
<dbReference type="PANTHER" id="PTHR36617">
    <property type="entry name" value="PROTEIN, PUTATIVE-RELATED"/>
    <property type="match status" value="1"/>
</dbReference>
<evidence type="ECO:0000259" key="1">
    <source>
        <dbReference type="Pfam" id="PF13966"/>
    </source>
</evidence>
<organism evidence="2 3">
    <name type="scientific">Trifolium medium</name>
    <dbReference type="NCBI Taxonomy" id="97028"/>
    <lineage>
        <taxon>Eukaryota</taxon>
        <taxon>Viridiplantae</taxon>
        <taxon>Streptophyta</taxon>
        <taxon>Embryophyta</taxon>
        <taxon>Tracheophyta</taxon>
        <taxon>Spermatophyta</taxon>
        <taxon>Magnoliopsida</taxon>
        <taxon>eudicotyledons</taxon>
        <taxon>Gunneridae</taxon>
        <taxon>Pentapetalae</taxon>
        <taxon>rosids</taxon>
        <taxon>fabids</taxon>
        <taxon>Fabales</taxon>
        <taxon>Fabaceae</taxon>
        <taxon>Papilionoideae</taxon>
        <taxon>50 kb inversion clade</taxon>
        <taxon>NPAAA clade</taxon>
        <taxon>Hologalegina</taxon>
        <taxon>IRL clade</taxon>
        <taxon>Trifolieae</taxon>
        <taxon>Trifolium</taxon>
    </lineage>
</organism>
<proteinExistence type="predicted"/>
<dbReference type="AlphaFoldDB" id="A0A392RD74"/>
<evidence type="ECO:0000313" key="2">
    <source>
        <dbReference type="EMBL" id="MCI33786.1"/>
    </source>
</evidence>
<comment type="caution">
    <text evidence="2">The sequence shown here is derived from an EMBL/GenBank/DDBJ whole genome shotgun (WGS) entry which is preliminary data.</text>
</comment>
<name>A0A392RD74_9FABA</name>
<accession>A0A392RD74</accession>
<reference evidence="2 3" key="1">
    <citation type="journal article" date="2018" name="Front. Plant Sci.">
        <title>Red Clover (Trifolium pratense) and Zigzag Clover (T. medium) - A Picture of Genomic Similarities and Differences.</title>
        <authorList>
            <person name="Dluhosova J."/>
            <person name="Istvanek J."/>
            <person name="Nedelnik J."/>
            <person name="Repkova J."/>
        </authorList>
    </citation>
    <scope>NUCLEOTIDE SEQUENCE [LARGE SCALE GENOMIC DNA]</scope>
    <source>
        <strain evidence="3">cv. 10/8</strain>
        <tissue evidence="2">Leaf</tissue>
    </source>
</reference>
<dbReference type="PANTHER" id="PTHR36617:SF15">
    <property type="entry name" value="REVERSE TRANSCRIPTASE ZINC-BINDING DOMAIN-CONTAINING PROTEIN"/>
    <property type="match status" value="1"/>
</dbReference>
<keyword evidence="3" id="KW-1185">Reference proteome</keyword>
<feature type="non-terminal residue" evidence="2">
    <location>
        <position position="123"/>
    </location>
</feature>
<dbReference type="Proteomes" id="UP000265520">
    <property type="component" value="Unassembled WGS sequence"/>
</dbReference>
<dbReference type="InterPro" id="IPR026960">
    <property type="entry name" value="RVT-Znf"/>
</dbReference>
<evidence type="ECO:0000313" key="3">
    <source>
        <dbReference type="Proteomes" id="UP000265520"/>
    </source>
</evidence>